<dbReference type="InterPro" id="IPR027039">
    <property type="entry name" value="Crtac1"/>
</dbReference>
<reference evidence="8" key="1">
    <citation type="journal article" date="2020" name="mSystems">
        <title>Genome- and Community-Level Interaction Insights into Carbon Utilization and Element Cycling Functions of Hydrothermarchaeota in Hydrothermal Sediment.</title>
        <authorList>
            <person name="Zhou Z."/>
            <person name="Liu Y."/>
            <person name="Xu W."/>
            <person name="Pan J."/>
            <person name="Luo Z.H."/>
            <person name="Li M."/>
        </authorList>
    </citation>
    <scope>NUCLEOTIDE SEQUENCE [LARGE SCALE GENOMIC DNA]</scope>
    <source>
        <strain evidence="8">SpSt-289</strain>
    </source>
</reference>
<keyword evidence="2 5" id="KW-0479">Metal-binding</keyword>
<dbReference type="SUPFAM" id="SSF46626">
    <property type="entry name" value="Cytochrome c"/>
    <property type="match status" value="2"/>
</dbReference>
<dbReference type="InterPro" id="IPR011519">
    <property type="entry name" value="UnbV_ASPIC"/>
</dbReference>
<feature type="domain" description="Cytochrome c" evidence="7">
    <location>
        <begin position="672"/>
        <end position="835"/>
    </location>
</feature>
<dbReference type="Pfam" id="PF07593">
    <property type="entry name" value="UnbV_ASPIC"/>
    <property type="match status" value="1"/>
</dbReference>
<dbReference type="NCBIfam" id="NF033206">
    <property type="entry name" value="ScyE_fam"/>
    <property type="match status" value="1"/>
</dbReference>
<evidence type="ECO:0000256" key="6">
    <source>
        <dbReference type="SAM" id="MobiDB-lite"/>
    </source>
</evidence>
<dbReference type="Pfam" id="PF03150">
    <property type="entry name" value="CCP_MauG"/>
    <property type="match status" value="1"/>
</dbReference>
<sequence length="1429" mass="153879">MKRRNPVEKRLSWIRLLLFLALLSLLGLALFACTAPPPQPAPSLAPPQIEVVGDGLFAPLGLALLPDGSLLVAEEGTGKRDDSAGVTLITADGQIGRLVSGLPSSRDSGDLAGVNLVGVSRDSSLIYIGNFGAGHLWTLPMEKVLRPASQPKAVLPEAPFTPDALGQAMHRLNNVMLVNPFDITLSPDGRPVVTDASGNGVAIENPDGTTRFFHRFAPLVDPNQPIQTVEAVPTGIERFGDAYLVTLTGGCPYPAGVGQVVAIDMQRNQQTVLDGLNMPIDVAFGPDGSLWVLEFATFTPGASCFTGTGYQVNSGRLSRVPPGCLTERGLREGCQSETVLDQLNFPGAVLPAPDGSLYISEVFPGRILRVTFGERGSQESGRWNGEGAVSGRLPGPASEAEPAEAQTDGRVHIAPEAYDETLQRLITTLDLHPNPGRNLAQVDPARAELGRLLFFDPILSGDRNIACATCHHPAFAMTDSRVLPIGTGGQGLGPSRVFVEQVELAQEASNVRRLAARGDDWVHNPFIGQFVPRNSPTILNSALLELQFWDGRVQPYAGQIKTLERVVNELALNDSLAAQALFPVTSLHEMAGATLGGLPPHEIRRALIERLRANSTYVDLFREAFDAPDASAAEPITIERLIEALAAFERTLIFTDAPWDAYLRGDHEALSEQQKRGALLFFGALDERVNCAACHSGDLFTDHAFHNLLAPQLGPGKGNGYSRREDWGRANVTFDARDRFAFRTPGLRNVALTAPYFHNGAFATLEAAIWHHADPLNSVLNYDPSVNGIPPELYSSVQPFAAERQLGSAAPLLRNGLPLNEQDVADLVAFLEALTDPAARNLMHLIPDSVPSGLPLDPLPAEASALTAQAVQRETRTLPASPGHGGRAPLNEGPVGDVTLRNVASEVGLDFRHGAFRTAVYQDMVAAMGGGLCWIDYDNDGWLDLYVVNAYAVEETDFWLQNGGLPHNHLYRNAGGRFEDVSEASGTALTMRGNGCVAADFNNDGWVDLYVTAYGANALLWNNGDGTFSEGAAAAGVEAPEWSSAAAVADLNGDGWLDLFVGGYIDFKRKIPKPVGAFPQDYYGIPDRLYLHRGLDADGRAVFEEVTLVAGLVKEERTLGAIFTDVDNDGDLDLYIANDGHPNRLHRNDPWPGGIEADPERLGFRFVDVTHSADVGDTGSGMGVASGDYDGDGRFDLFITNWERELNALYRNTTEPGGPITFQYSTFRIGISGLGNGMTGWGTHLVDLDHDTDRDLLIINGRVPVTNLETDPELVRYYRNRTWSLDGPSDRPGHFIEWTQQVGLKELGPLLGRGSALADFDNDGAPDIAINQIAGNLVLLKSSGAPGNWLQVDLGGVYPGAHVTVELPDGRALVGEVHVGSSYLATEDPRLHFGLGRFSHAARVTVRWPNGTVTTVPDVPANQRLRINR</sequence>
<organism evidence="8">
    <name type="scientific">Caldilinea aerophila</name>
    <dbReference type="NCBI Taxonomy" id="133453"/>
    <lineage>
        <taxon>Bacteria</taxon>
        <taxon>Bacillati</taxon>
        <taxon>Chloroflexota</taxon>
        <taxon>Caldilineae</taxon>
        <taxon>Caldilineales</taxon>
        <taxon>Caldilineaceae</taxon>
        <taxon>Caldilinea</taxon>
    </lineage>
</organism>
<accession>A0A7C1JM72</accession>
<dbReference type="Gene3D" id="2.130.10.130">
    <property type="entry name" value="Integrin alpha, N-terminal"/>
    <property type="match status" value="2"/>
</dbReference>
<dbReference type="PANTHER" id="PTHR16026">
    <property type="entry name" value="CARTILAGE ACIDIC PROTEIN 1"/>
    <property type="match status" value="1"/>
</dbReference>
<dbReference type="PROSITE" id="PS51257">
    <property type="entry name" value="PROKAR_LIPOPROTEIN"/>
    <property type="match status" value="1"/>
</dbReference>
<dbReference type="SUPFAM" id="SSF101898">
    <property type="entry name" value="NHL repeat"/>
    <property type="match status" value="1"/>
</dbReference>
<dbReference type="InterPro" id="IPR013517">
    <property type="entry name" value="FG-GAP"/>
</dbReference>
<dbReference type="Gene3D" id="1.10.760.10">
    <property type="entry name" value="Cytochrome c-like domain"/>
    <property type="match status" value="2"/>
</dbReference>
<keyword evidence="3" id="KW-0732">Signal</keyword>
<evidence type="ECO:0000256" key="2">
    <source>
        <dbReference type="ARBA" id="ARBA00022723"/>
    </source>
</evidence>
<dbReference type="Pfam" id="PF13517">
    <property type="entry name" value="FG-GAP_3"/>
    <property type="match status" value="2"/>
</dbReference>
<evidence type="ECO:0000256" key="1">
    <source>
        <dbReference type="ARBA" id="ARBA00022617"/>
    </source>
</evidence>
<dbReference type="EMBL" id="DSMG01000173">
    <property type="protein sequence ID" value="HDX33086.1"/>
    <property type="molecule type" value="Genomic_DNA"/>
</dbReference>
<proteinExistence type="predicted"/>
<gene>
    <name evidence="8" type="ORF">ENQ20_16600</name>
</gene>
<dbReference type="Gene3D" id="2.120.10.30">
    <property type="entry name" value="TolB, C-terminal domain"/>
    <property type="match status" value="1"/>
</dbReference>
<dbReference type="InterPro" id="IPR028994">
    <property type="entry name" value="Integrin_alpha_N"/>
</dbReference>
<evidence type="ECO:0000256" key="3">
    <source>
        <dbReference type="ARBA" id="ARBA00022729"/>
    </source>
</evidence>
<feature type="domain" description="Cytochrome c" evidence="7">
    <location>
        <begin position="445"/>
        <end position="586"/>
    </location>
</feature>
<dbReference type="InterPro" id="IPR036909">
    <property type="entry name" value="Cyt_c-like_dom_sf"/>
</dbReference>
<dbReference type="InterPro" id="IPR004852">
    <property type="entry name" value="Di-haem_cyt_c_peroxidsae"/>
</dbReference>
<evidence type="ECO:0000259" key="7">
    <source>
        <dbReference type="PROSITE" id="PS51007"/>
    </source>
</evidence>
<keyword evidence="1 5" id="KW-0349">Heme</keyword>
<protein>
    <submittedName>
        <fullName evidence="8">ScyD/ScyE family protein</fullName>
    </submittedName>
</protein>
<name>A0A7C1JM72_9CHLR</name>
<evidence type="ECO:0000313" key="8">
    <source>
        <dbReference type="EMBL" id="HDX33086.1"/>
    </source>
</evidence>
<comment type="caution">
    <text evidence="8">The sequence shown here is derived from an EMBL/GenBank/DDBJ whole genome shotgun (WGS) entry which is preliminary data.</text>
</comment>
<dbReference type="SUPFAM" id="SSF69318">
    <property type="entry name" value="Integrin alpha N-terminal domain"/>
    <property type="match status" value="1"/>
</dbReference>
<dbReference type="GO" id="GO:0046872">
    <property type="term" value="F:metal ion binding"/>
    <property type="evidence" value="ECO:0007669"/>
    <property type="project" value="UniProtKB-KW"/>
</dbReference>
<feature type="region of interest" description="Disordered" evidence="6">
    <location>
        <begin position="377"/>
        <end position="406"/>
    </location>
</feature>
<keyword evidence="4 5" id="KW-0408">Iron</keyword>
<dbReference type="GO" id="GO:0020037">
    <property type="term" value="F:heme binding"/>
    <property type="evidence" value="ECO:0007669"/>
    <property type="project" value="InterPro"/>
</dbReference>
<dbReference type="GO" id="GO:0009055">
    <property type="term" value="F:electron transfer activity"/>
    <property type="evidence" value="ECO:0007669"/>
    <property type="project" value="InterPro"/>
</dbReference>
<dbReference type="InterPro" id="IPR009056">
    <property type="entry name" value="Cyt_c-like_dom"/>
</dbReference>
<evidence type="ECO:0000256" key="5">
    <source>
        <dbReference type="PROSITE-ProRule" id="PRU00433"/>
    </source>
</evidence>
<feature type="compositionally biased region" description="Low complexity" evidence="6">
    <location>
        <begin position="394"/>
        <end position="405"/>
    </location>
</feature>
<dbReference type="GO" id="GO:0016491">
    <property type="term" value="F:oxidoreductase activity"/>
    <property type="evidence" value="ECO:0007669"/>
    <property type="project" value="InterPro"/>
</dbReference>
<dbReference type="InterPro" id="IPR048031">
    <property type="entry name" value="ScyD/ScyE-like"/>
</dbReference>
<dbReference type="PROSITE" id="PS51007">
    <property type="entry name" value="CYTC"/>
    <property type="match status" value="2"/>
</dbReference>
<dbReference type="InterPro" id="IPR011042">
    <property type="entry name" value="6-blade_b-propeller_TolB-like"/>
</dbReference>
<dbReference type="PANTHER" id="PTHR16026:SF0">
    <property type="entry name" value="CARTILAGE ACIDIC PROTEIN 1"/>
    <property type="match status" value="1"/>
</dbReference>
<evidence type="ECO:0000256" key="4">
    <source>
        <dbReference type="ARBA" id="ARBA00023004"/>
    </source>
</evidence>